<dbReference type="GO" id="GO:0019350">
    <property type="term" value="P:teichoic acid biosynthetic process"/>
    <property type="evidence" value="ECO:0007669"/>
    <property type="project" value="UniProtKB-KW"/>
</dbReference>
<dbReference type="Gene3D" id="3.40.50.11820">
    <property type="match status" value="1"/>
</dbReference>
<dbReference type="PANTHER" id="PTHR37316">
    <property type="entry name" value="TEICHOIC ACID GLYCEROL-PHOSPHATE PRIMASE"/>
    <property type="match status" value="1"/>
</dbReference>
<name>A0A4S4FZE5_9ACTN</name>
<dbReference type="SUPFAM" id="SSF53756">
    <property type="entry name" value="UDP-Glycosyltransferase/glycogen phosphorylase"/>
    <property type="match status" value="1"/>
</dbReference>
<evidence type="ECO:0000313" key="7">
    <source>
        <dbReference type="EMBL" id="THG36499.1"/>
    </source>
</evidence>
<keyword evidence="4 7" id="KW-0808">Transferase</keyword>
<dbReference type="InterPro" id="IPR051612">
    <property type="entry name" value="Teichoic_Acid_Biosynth"/>
</dbReference>
<evidence type="ECO:0000256" key="5">
    <source>
        <dbReference type="ARBA" id="ARBA00022944"/>
    </source>
</evidence>
<keyword evidence="5" id="KW-0777">Teichoic acid biosynthesis</keyword>
<accession>A0A4S4FZE5</accession>
<comment type="subcellular location">
    <subcellularLocation>
        <location evidence="1">Cell membrane</location>
        <topology evidence="1">Peripheral membrane protein</topology>
    </subcellularLocation>
</comment>
<evidence type="ECO:0000313" key="8">
    <source>
        <dbReference type="Proteomes" id="UP000308978"/>
    </source>
</evidence>
<organism evidence="7 8">
    <name type="scientific">Adlercreutzia caecimuris</name>
    <dbReference type="NCBI Taxonomy" id="671266"/>
    <lineage>
        <taxon>Bacteria</taxon>
        <taxon>Bacillati</taxon>
        <taxon>Actinomycetota</taxon>
        <taxon>Coriobacteriia</taxon>
        <taxon>Eggerthellales</taxon>
        <taxon>Eggerthellaceae</taxon>
        <taxon>Adlercreutzia</taxon>
    </lineage>
</organism>
<dbReference type="PANTHER" id="PTHR37316:SF2">
    <property type="entry name" value="TEICHOIC ACID RIBITOL-PHOSPHATE POLYMERASE TARK"/>
    <property type="match status" value="1"/>
</dbReference>
<dbReference type="AlphaFoldDB" id="A0A4S4FZE5"/>
<keyword evidence="6" id="KW-0472">Membrane</keyword>
<comment type="similarity">
    <text evidence="2">Belongs to the CDP-glycerol glycerophosphotransferase family.</text>
</comment>
<protein>
    <submittedName>
        <fullName evidence="7">CDP-glycerol glycerophosphotransferase family protein</fullName>
    </submittedName>
</protein>
<dbReference type="Gene3D" id="3.40.50.12580">
    <property type="match status" value="1"/>
</dbReference>
<evidence type="ECO:0000256" key="2">
    <source>
        <dbReference type="ARBA" id="ARBA00010488"/>
    </source>
</evidence>
<evidence type="ECO:0000256" key="3">
    <source>
        <dbReference type="ARBA" id="ARBA00022475"/>
    </source>
</evidence>
<reference evidence="7 8" key="1">
    <citation type="submission" date="2019-04" db="EMBL/GenBank/DDBJ databases">
        <title>Microbes associate with the intestines of laboratory mice.</title>
        <authorList>
            <person name="Navarre W."/>
            <person name="Wong E."/>
            <person name="Huang K.C."/>
            <person name="Tropini C."/>
            <person name="Ng K."/>
            <person name="Yu B."/>
        </authorList>
    </citation>
    <scope>NUCLEOTIDE SEQUENCE [LARGE SCALE GENOMIC DNA]</scope>
    <source>
        <strain evidence="7 8">NM80_B27</strain>
    </source>
</reference>
<dbReference type="GO" id="GO:0005886">
    <property type="term" value="C:plasma membrane"/>
    <property type="evidence" value="ECO:0007669"/>
    <property type="project" value="UniProtKB-SubCell"/>
</dbReference>
<dbReference type="EMBL" id="SSTJ01000015">
    <property type="protein sequence ID" value="THG36499.1"/>
    <property type="molecule type" value="Genomic_DNA"/>
</dbReference>
<evidence type="ECO:0000256" key="1">
    <source>
        <dbReference type="ARBA" id="ARBA00004202"/>
    </source>
</evidence>
<proteinExistence type="inferred from homology"/>
<comment type="caution">
    <text evidence="7">The sequence shown here is derived from an EMBL/GenBank/DDBJ whole genome shotgun (WGS) entry which is preliminary data.</text>
</comment>
<dbReference type="InterPro" id="IPR043148">
    <property type="entry name" value="TagF_C"/>
</dbReference>
<gene>
    <name evidence="7" type="ORF">E5986_09755</name>
</gene>
<keyword evidence="3" id="KW-1003">Cell membrane</keyword>
<dbReference type="GO" id="GO:0047355">
    <property type="term" value="F:CDP-glycerol glycerophosphotransferase activity"/>
    <property type="evidence" value="ECO:0007669"/>
    <property type="project" value="InterPro"/>
</dbReference>
<evidence type="ECO:0000256" key="6">
    <source>
        <dbReference type="ARBA" id="ARBA00023136"/>
    </source>
</evidence>
<dbReference type="Pfam" id="PF04464">
    <property type="entry name" value="Glyphos_transf"/>
    <property type="match status" value="1"/>
</dbReference>
<dbReference type="InterPro" id="IPR043149">
    <property type="entry name" value="TagF_N"/>
</dbReference>
<evidence type="ECO:0000256" key="4">
    <source>
        <dbReference type="ARBA" id="ARBA00022679"/>
    </source>
</evidence>
<sequence length="550" mass="63947">MRILYSIWRTRLMGVKGVLKNIRRQGVGKTIKLARERRRERQEDERITKEVACIQRRTSLEMESRENEDEKAEMAILAASCSDLYALNDIRPVTLTALRNYLGEMASLVAKRSNEDDFDETFELFQVQLDGYYQLFDSFSFGKKPQEEEVLFFEQLTESETGPYKTRLRELFVKQRIPQAYRESSTAPLQNKAVFVQPRKGLNQTFKYMYHYLKSHDGLEPELWQLRREAIPDSFYFRNAEAMAAQAGMAKVAFFHESNDLFGHVQVRDDSKIVQLWHGCGVFKKIGLDTAGQPGYKSVKAYEEYPEYNYYSCVTIASPELSWVFEQFMGISKESGIIKPLGVSRTDEFFDQAYIDRCYEKLYERIPEARDKKVILYAPTYRGLGRNRVAPDELDIPAMAERLGDTHILLIKQHQTAKDCPPVPEPYDQSFAWDVTRGWGMDINELMTIADVCVSDYSSLVFEYSIFERPMAFFVYDLDEYIDDRGLYYDFDEITPGPLCFTTNELIEYIEGIERNGFDPAEVAAFKERFMCSCDGHSTERILEYIENGD</sequence>
<dbReference type="InterPro" id="IPR007554">
    <property type="entry name" value="Glycerophosphate_synth"/>
</dbReference>
<dbReference type="Proteomes" id="UP000308978">
    <property type="component" value="Unassembled WGS sequence"/>
</dbReference>